<organism evidence="1 2">
    <name type="scientific">Portunus trituberculatus</name>
    <name type="common">Swimming crab</name>
    <name type="synonym">Neptunus trituberculatus</name>
    <dbReference type="NCBI Taxonomy" id="210409"/>
    <lineage>
        <taxon>Eukaryota</taxon>
        <taxon>Metazoa</taxon>
        <taxon>Ecdysozoa</taxon>
        <taxon>Arthropoda</taxon>
        <taxon>Crustacea</taxon>
        <taxon>Multicrustacea</taxon>
        <taxon>Malacostraca</taxon>
        <taxon>Eumalacostraca</taxon>
        <taxon>Eucarida</taxon>
        <taxon>Decapoda</taxon>
        <taxon>Pleocyemata</taxon>
        <taxon>Brachyura</taxon>
        <taxon>Eubrachyura</taxon>
        <taxon>Portunoidea</taxon>
        <taxon>Portunidae</taxon>
        <taxon>Portuninae</taxon>
        <taxon>Portunus</taxon>
    </lineage>
</organism>
<gene>
    <name evidence="1" type="ORF">E2C01_081997</name>
</gene>
<comment type="caution">
    <text evidence="1">The sequence shown here is derived from an EMBL/GenBank/DDBJ whole genome shotgun (WGS) entry which is preliminary data.</text>
</comment>
<name>A0A5B7IXB1_PORTR</name>
<dbReference type="EMBL" id="VSRR010073612">
    <property type="protein sequence ID" value="MPC87145.1"/>
    <property type="molecule type" value="Genomic_DNA"/>
</dbReference>
<evidence type="ECO:0000313" key="2">
    <source>
        <dbReference type="Proteomes" id="UP000324222"/>
    </source>
</evidence>
<proteinExistence type="predicted"/>
<evidence type="ECO:0000313" key="1">
    <source>
        <dbReference type="EMBL" id="MPC87145.1"/>
    </source>
</evidence>
<protein>
    <submittedName>
        <fullName evidence="1">Uncharacterized protein</fullName>
    </submittedName>
</protein>
<sequence length="85" mass="9011">MKVPGRVVLPSATFLPHATAFLFVNQSVNKPSSTFPFIVNPKAELGVSARGKSESRELSVCMHYQRRDANSGGVVVADGNPAVVA</sequence>
<keyword evidence="2" id="KW-1185">Reference proteome</keyword>
<reference evidence="1 2" key="1">
    <citation type="submission" date="2019-05" db="EMBL/GenBank/DDBJ databases">
        <title>Another draft genome of Portunus trituberculatus and its Hox gene families provides insights of decapod evolution.</title>
        <authorList>
            <person name="Jeong J.-H."/>
            <person name="Song I."/>
            <person name="Kim S."/>
            <person name="Choi T."/>
            <person name="Kim D."/>
            <person name="Ryu S."/>
            <person name="Kim W."/>
        </authorList>
    </citation>
    <scope>NUCLEOTIDE SEQUENCE [LARGE SCALE GENOMIC DNA]</scope>
    <source>
        <tissue evidence="1">Muscle</tissue>
    </source>
</reference>
<dbReference type="AlphaFoldDB" id="A0A5B7IXB1"/>
<accession>A0A5B7IXB1</accession>
<dbReference type="Proteomes" id="UP000324222">
    <property type="component" value="Unassembled WGS sequence"/>
</dbReference>